<gene>
    <name evidence="4" type="ORF">SAPIO_CDS1039</name>
</gene>
<feature type="domain" description="HPt" evidence="3">
    <location>
        <begin position="35"/>
        <end position="140"/>
    </location>
</feature>
<dbReference type="HOGENOM" id="CLU_085158_1_0_1"/>
<keyword evidence="1" id="KW-0597">Phosphoprotein</keyword>
<evidence type="ECO:0000259" key="3">
    <source>
        <dbReference type="PROSITE" id="PS50894"/>
    </source>
</evidence>
<accession>A0A084GFQ5</accession>
<dbReference type="GeneID" id="27719581"/>
<dbReference type="EMBL" id="JOWA01000044">
    <property type="protein sequence ID" value="KEZ46167.1"/>
    <property type="molecule type" value="Genomic_DNA"/>
</dbReference>
<dbReference type="KEGG" id="sapo:SAPIO_CDS1039"/>
<dbReference type="GO" id="GO:0009927">
    <property type="term" value="F:histidine phosphotransfer kinase activity"/>
    <property type="evidence" value="ECO:0007669"/>
    <property type="project" value="InterPro"/>
</dbReference>
<dbReference type="Gene3D" id="1.20.120.160">
    <property type="entry name" value="HPT domain"/>
    <property type="match status" value="1"/>
</dbReference>
<keyword evidence="5" id="KW-1185">Reference proteome</keyword>
<dbReference type="GO" id="GO:0005737">
    <property type="term" value="C:cytoplasm"/>
    <property type="evidence" value="ECO:0007669"/>
    <property type="project" value="TreeGrafter"/>
</dbReference>
<dbReference type="VEuPathDB" id="FungiDB:SAPIO_CDS1039"/>
<dbReference type="InterPro" id="IPR045871">
    <property type="entry name" value="AHP1-5/YPD1"/>
</dbReference>
<evidence type="ECO:0000313" key="4">
    <source>
        <dbReference type="EMBL" id="KEZ46167.1"/>
    </source>
</evidence>
<dbReference type="InterPro" id="IPR036641">
    <property type="entry name" value="HPT_dom_sf"/>
</dbReference>
<protein>
    <recommendedName>
        <fullName evidence="3">HPt domain-containing protein</fullName>
    </recommendedName>
</protein>
<reference evidence="4 5" key="1">
    <citation type="journal article" date="2014" name="Genome Announc.">
        <title>Draft genome sequence of the pathogenic fungus Scedosporium apiospermum.</title>
        <authorList>
            <person name="Vandeputte P."/>
            <person name="Ghamrawi S."/>
            <person name="Rechenmann M."/>
            <person name="Iltis A."/>
            <person name="Giraud S."/>
            <person name="Fleury M."/>
            <person name="Thornton C."/>
            <person name="Delhaes L."/>
            <person name="Meyer W."/>
            <person name="Papon N."/>
            <person name="Bouchara J.P."/>
        </authorList>
    </citation>
    <scope>NUCLEOTIDE SEQUENCE [LARGE SCALE GENOMIC DNA]</scope>
    <source>
        <strain evidence="4 5">IHEM 14462</strain>
    </source>
</reference>
<dbReference type="PANTHER" id="PTHR28242">
    <property type="entry name" value="PHOSPHORELAY INTERMEDIATE PROTEIN YPD1"/>
    <property type="match status" value="1"/>
</dbReference>
<sequence length="219" mass="24474">MAASENELRTFFGDLSKSIDIPTFDQILQMDDDQEREFSRTLVFEFLEQAEDTFGRIQKSLDEQDLPDLSSKGHYLKGSSATLGLIKIRDSCEKIQRYGLKENVDGTPEPDEELCLKRIKNTLTELRDDFDEIAKALKRFYRADEEDGEEDDSEEEDDEEEDKAEESKNDKAQEPASTEGAKTAGDAEQDTKKGNGPKASADAAAATDKEDTAKEAGAR</sequence>
<dbReference type="SUPFAM" id="SSF47226">
    <property type="entry name" value="Histidine-containing phosphotransfer domain, HPT domain"/>
    <property type="match status" value="1"/>
</dbReference>
<feature type="compositionally biased region" description="Basic and acidic residues" evidence="2">
    <location>
        <begin position="207"/>
        <end position="219"/>
    </location>
</feature>
<dbReference type="AlphaFoldDB" id="A0A084GFQ5"/>
<dbReference type="OMA" id="QASTTFV"/>
<dbReference type="GO" id="GO:0043424">
    <property type="term" value="F:protein histidine kinase binding"/>
    <property type="evidence" value="ECO:0007669"/>
    <property type="project" value="InterPro"/>
</dbReference>
<dbReference type="SMART" id="SM00073">
    <property type="entry name" value="HPT"/>
    <property type="match status" value="1"/>
</dbReference>
<evidence type="ECO:0000256" key="2">
    <source>
        <dbReference type="SAM" id="MobiDB-lite"/>
    </source>
</evidence>
<dbReference type="Pfam" id="PF01627">
    <property type="entry name" value="Hpt"/>
    <property type="match status" value="1"/>
</dbReference>
<feature type="modified residue" description="Phosphohistidine" evidence="1">
    <location>
        <position position="74"/>
    </location>
</feature>
<dbReference type="PROSITE" id="PS50894">
    <property type="entry name" value="HPT"/>
    <property type="match status" value="1"/>
</dbReference>
<dbReference type="OrthoDB" id="1673781at2759"/>
<evidence type="ECO:0000256" key="1">
    <source>
        <dbReference type="PROSITE-ProRule" id="PRU00110"/>
    </source>
</evidence>
<organism evidence="4 5">
    <name type="scientific">Pseudallescheria apiosperma</name>
    <name type="common">Scedosporium apiospermum</name>
    <dbReference type="NCBI Taxonomy" id="563466"/>
    <lineage>
        <taxon>Eukaryota</taxon>
        <taxon>Fungi</taxon>
        <taxon>Dikarya</taxon>
        <taxon>Ascomycota</taxon>
        <taxon>Pezizomycotina</taxon>
        <taxon>Sordariomycetes</taxon>
        <taxon>Hypocreomycetidae</taxon>
        <taxon>Microascales</taxon>
        <taxon>Microascaceae</taxon>
        <taxon>Scedosporium</taxon>
    </lineage>
</organism>
<dbReference type="InterPro" id="IPR008207">
    <property type="entry name" value="Sig_transdc_His_kin_Hpt_dom"/>
</dbReference>
<comment type="caution">
    <text evidence="4">The sequence shown here is derived from an EMBL/GenBank/DDBJ whole genome shotgun (WGS) entry which is preliminary data.</text>
</comment>
<evidence type="ECO:0000313" key="5">
    <source>
        <dbReference type="Proteomes" id="UP000028545"/>
    </source>
</evidence>
<dbReference type="PANTHER" id="PTHR28242:SF52">
    <property type="entry name" value="PHOSPHORELAY INTERMEDIATE PROTEIN YPD1"/>
    <property type="match status" value="1"/>
</dbReference>
<dbReference type="GO" id="GO:0005634">
    <property type="term" value="C:nucleus"/>
    <property type="evidence" value="ECO:0007669"/>
    <property type="project" value="TreeGrafter"/>
</dbReference>
<dbReference type="GO" id="GO:0000160">
    <property type="term" value="P:phosphorelay signal transduction system"/>
    <property type="evidence" value="ECO:0007669"/>
    <property type="project" value="InterPro"/>
</dbReference>
<name>A0A084GFQ5_PSEDA</name>
<feature type="compositionally biased region" description="Acidic residues" evidence="2">
    <location>
        <begin position="144"/>
        <end position="164"/>
    </location>
</feature>
<proteinExistence type="predicted"/>
<dbReference type="Proteomes" id="UP000028545">
    <property type="component" value="Unassembled WGS sequence"/>
</dbReference>
<dbReference type="RefSeq" id="XP_016645966.1">
    <property type="nucleotide sequence ID" value="XM_016783982.1"/>
</dbReference>
<feature type="region of interest" description="Disordered" evidence="2">
    <location>
        <begin position="141"/>
        <end position="219"/>
    </location>
</feature>